<dbReference type="CDD" id="cd23831">
    <property type="entry name" value="DRWD-N_FANCL"/>
    <property type="match status" value="1"/>
</dbReference>
<dbReference type="InterPro" id="IPR016135">
    <property type="entry name" value="UBQ-conjugating_enzyme/RWD"/>
</dbReference>
<dbReference type="SMART" id="SM01197">
    <property type="entry name" value="FANCL_C"/>
    <property type="match status" value="1"/>
</dbReference>
<gene>
    <name evidence="3" type="ORF">CU097_010754</name>
</gene>
<evidence type="ECO:0000256" key="1">
    <source>
        <dbReference type="PROSITE-ProRule" id="PRU00175"/>
    </source>
</evidence>
<keyword evidence="1" id="KW-0862">Zinc</keyword>
<dbReference type="PANTHER" id="PTHR13206:SF0">
    <property type="entry name" value="E3 UBIQUITIN-PROTEIN LIGASE FANCL"/>
    <property type="match status" value="1"/>
</dbReference>
<dbReference type="EMBL" id="PJQL01000539">
    <property type="protein sequence ID" value="RCH94792.1"/>
    <property type="molecule type" value="Genomic_DNA"/>
</dbReference>
<dbReference type="Gene3D" id="3.10.110.10">
    <property type="entry name" value="Ubiquitin Conjugating Enzyme"/>
    <property type="match status" value="1"/>
</dbReference>
<dbReference type="InterPro" id="IPR001841">
    <property type="entry name" value="Znf_RING"/>
</dbReference>
<keyword evidence="4" id="KW-1185">Reference proteome</keyword>
<dbReference type="Proteomes" id="UP000252139">
    <property type="component" value="Unassembled WGS sequence"/>
</dbReference>
<evidence type="ECO:0000259" key="2">
    <source>
        <dbReference type="PROSITE" id="PS50089"/>
    </source>
</evidence>
<dbReference type="STRING" id="86630.A0A367JXR6"/>
<dbReference type="CDD" id="cd23832">
    <property type="entry name" value="DRWD-C_FANCL"/>
    <property type="match status" value="1"/>
</dbReference>
<dbReference type="GO" id="GO:0008270">
    <property type="term" value="F:zinc ion binding"/>
    <property type="evidence" value="ECO:0007669"/>
    <property type="project" value="UniProtKB-KW"/>
</dbReference>
<dbReference type="AlphaFoldDB" id="A0A367JXR6"/>
<keyword evidence="1" id="KW-0863">Zinc-finger</keyword>
<dbReference type="Pfam" id="PF18891">
    <property type="entry name" value="FANCL_d3"/>
    <property type="match status" value="1"/>
</dbReference>
<reference evidence="3 4" key="1">
    <citation type="journal article" date="2018" name="G3 (Bethesda)">
        <title>Phylogenetic and Phylogenomic Definition of Rhizopus Species.</title>
        <authorList>
            <person name="Gryganskyi A.P."/>
            <person name="Golan J."/>
            <person name="Dolatabadi S."/>
            <person name="Mondo S."/>
            <person name="Robb S."/>
            <person name="Idnurm A."/>
            <person name="Muszewska A."/>
            <person name="Steczkiewicz K."/>
            <person name="Masonjones S."/>
            <person name="Liao H.L."/>
            <person name="Gajdeczka M.T."/>
            <person name="Anike F."/>
            <person name="Vuek A."/>
            <person name="Anishchenko I.M."/>
            <person name="Voigt K."/>
            <person name="de Hoog G.S."/>
            <person name="Smith M.E."/>
            <person name="Heitman J."/>
            <person name="Vilgalys R."/>
            <person name="Stajich J.E."/>
        </authorList>
    </citation>
    <scope>NUCLEOTIDE SEQUENCE [LARGE SCALE GENOMIC DNA]</scope>
    <source>
        <strain evidence="3 4">CBS 357.93</strain>
    </source>
</reference>
<organism evidence="3 4">
    <name type="scientific">Rhizopus azygosporus</name>
    <name type="common">Rhizopus microsporus var. azygosporus</name>
    <dbReference type="NCBI Taxonomy" id="86630"/>
    <lineage>
        <taxon>Eukaryota</taxon>
        <taxon>Fungi</taxon>
        <taxon>Fungi incertae sedis</taxon>
        <taxon>Mucoromycota</taxon>
        <taxon>Mucoromycotina</taxon>
        <taxon>Mucoromycetes</taxon>
        <taxon>Mucorales</taxon>
        <taxon>Mucorineae</taxon>
        <taxon>Rhizopodaceae</taxon>
        <taxon>Rhizopus</taxon>
    </lineage>
</organism>
<dbReference type="InterPro" id="IPR026850">
    <property type="entry name" value="FANCL_C"/>
</dbReference>
<dbReference type="GO" id="GO:0061630">
    <property type="term" value="F:ubiquitin protein ligase activity"/>
    <property type="evidence" value="ECO:0007669"/>
    <property type="project" value="TreeGrafter"/>
</dbReference>
<proteinExistence type="predicted"/>
<dbReference type="CDD" id="cd16490">
    <property type="entry name" value="RING-CH-C4HC3_FANCL"/>
    <property type="match status" value="1"/>
</dbReference>
<dbReference type="GO" id="GO:0006513">
    <property type="term" value="P:protein monoubiquitination"/>
    <property type="evidence" value="ECO:0007669"/>
    <property type="project" value="TreeGrafter"/>
</dbReference>
<dbReference type="Pfam" id="PF11793">
    <property type="entry name" value="FANCL_C"/>
    <property type="match status" value="1"/>
</dbReference>
<dbReference type="InterPro" id="IPR026848">
    <property type="entry name" value="Fancl"/>
</dbReference>
<evidence type="ECO:0000313" key="3">
    <source>
        <dbReference type="EMBL" id="RCH94792.1"/>
    </source>
</evidence>
<dbReference type="GO" id="GO:0043240">
    <property type="term" value="C:Fanconi anaemia nuclear complex"/>
    <property type="evidence" value="ECO:0007669"/>
    <property type="project" value="InterPro"/>
</dbReference>
<dbReference type="InterPro" id="IPR043898">
    <property type="entry name" value="FANCL_d2"/>
</dbReference>
<protein>
    <recommendedName>
        <fullName evidence="2">RING-type domain-containing protein</fullName>
    </recommendedName>
</protein>
<comment type="caution">
    <text evidence="3">The sequence shown here is derived from an EMBL/GenBank/DDBJ whole genome shotgun (WGS) entry which is preliminary data.</text>
</comment>
<dbReference type="SUPFAM" id="SSF57850">
    <property type="entry name" value="RING/U-box"/>
    <property type="match status" value="1"/>
</dbReference>
<dbReference type="PROSITE" id="PS50089">
    <property type="entry name" value="ZF_RING_2"/>
    <property type="match status" value="1"/>
</dbReference>
<sequence length="341" mass="40051">MYKKQEHFIQVELGPRRQLLTTGKLNELIKDKQTLIETKLNEAQDIMTFLSEFKEILDEYDIGEKEKSFQPSADKLSFVYQELLSIGFEKVKYMNDTMDEIMFSIKDMSDREHELKVILPSNYPFTAPHIIADTPVPIQSSLSLTTIVRQHQTIIGQHQDLFNCLDDLDKHMRILEPEHPKRSELWRKIALSHHCSLYLEIVDPLLPFNKPQIRLFGSESRVENLRRVWDQAEWNKSLPLHTNLLTIFQLVPNDKQEQEDYTNASDIECAICYSYKLENGETPETICKLCNRGFHSTCLYQWLRSNPNTTQSFNVLFGHCPYCNEVMTINNNMDNFIDYFQ</sequence>
<dbReference type="InterPro" id="IPR043003">
    <property type="entry name" value="FANCL_d3_sf"/>
</dbReference>
<dbReference type="SMART" id="SM00184">
    <property type="entry name" value="RING"/>
    <property type="match status" value="1"/>
</dbReference>
<feature type="domain" description="RING-type" evidence="2">
    <location>
        <begin position="269"/>
        <end position="324"/>
    </location>
</feature>
<dbReference type="InterPro" id="IPR013083">
    <property type="entry name" value="Znf_RING/FYVE/PHD"/>
</dbReference>
<accession>A0A367JXR6</accession>
<dbReference type="OrthoDB" id="10263265at2759"/>
<dbReference type="Gene3D" id="3.10.110.20">
    <property type="entry name" value="RWD domain-like"/>
    <property type="match status" value="1"/>
</dbReference>
<dbReference type="Gene3D" id="3.30.40.10">
    <property type="entry name" value="Zinc/RING finger domain, C3HC4 (zinc finger)"/>
    <property type="match status" value="1"/>
</dbReference>
<dbReference type="PANTHER" id="PTHR13206">
    <property type="entry name" value="UBIQUITIN LIGASE PROTEIN PHF9 FANCONI ANEMIA GROUP L PROTEIN"/>
    <property type="match status" value="1"/>
</dbReference>
<evidence type="ECO:0000313" key="4">
    <source>
        <dbReference type="Proteomes" id="UP000252139"/>
    </source>
</evidence>
<dbReference type="InterPro" id="IPR044037">
    <property type="entry name" value="FANCL_d3"/>
</dbReference>
<dbReference type="Pfam" id="PF18890">
    <property type="entry name" value="FANCL_d2"/>
    <property type="match status" value="1"/>
</dbReference>
<keyword evidence="1" id="KW-0479">Metal-binding</keyword>
<dbReference type="GO" id="GO:0036297">
    <property type="term" value="P:interstrand cross-link repair"/>
    <property type="evidence" value="ECO:0007669"/>
    <property type="project" value="InterPro"/>
</dbReference>
<name>A0A367JXR6_RHIAZ</name>